<dbReference type="PANTHER" id="PTHR37464">
    <property type="entry name" value="BLL2463 PROTEIN"/>
    <property type="match status" value="1"/>
</dbReference>
<proteinExistence type="predicted"/>
<evidence type="ECO:0000313" key="3">
    <source>
        <dbReference type="EMBL" id="SUZ80646.1"/>
    </source>
</evidence>
<keyword evidence="2" id="KW-0472">Membrane</keyword>
<feature type="region of interest" description="Disordered" evidence="1">
    <location>
        <begin position="240"/>
        <end position="259"/>
    </location>
</feature>
<dbReference type="AlphaFoldDB" id="A0A381QMP4"/>
<gene>
    <name evidence="3" type="ORF">METZ01_LOCUS33500</name>
</gene>
<reference evidence="3" key="1">
    <citation type="submission" date="2018-05" db="EMBL/GenBank/DDBJ databases">
        <authorList>
            <person name="Lanie J.A."/>
            <person name="Ng W.-L."/>
            <person name="Kazmierczak K.M."/>
            <person name="Andrzejewski T.M."/>
            <person name="Davidsen T.M."/>
            <person name="Wayne K.J."/>
            <person name="Tettelin H."/>
            <person name="Glass J.I."/>
            <person name="Rusch D."/>
            <person name="Podicherti R."/>
            <person name="Tsui H.-C.T."/>
            <person name="Winkler M.E."/>
        </authorList>
    </citation>
    <scope>NUCLEOTIDE SEQUENCE</scope>
</reference>
<keyword evidence="2" id="KW-1133">Transmembrane helix</keyword>
<evidence type="ECO:0000256" key="1">
    <source>
        <dbReference type="SAM" id="MobiDB-lite"/>
    </source>
</evidence>
<accession>A0A381QMP4</accession>
<feature type="non-terminal residue" evidence="3">
    <location>
        <position position="1"/>
    </location>
</feature>
<organism evidence="3">
    <name type="scientific">marine metagenome</name>
    <dbReference type="NCBI Taxonomy" id="408172"/>
    <lineage>
        <taxon>unclassified sequences</taxon>
        <taxon>metagenomes</taxon>
        <taxon>ecological metagenomes</taxon>
    </lineage>
</organism>
<keyword evidence="2" id="KW-0812">Transmembrane</keyword>
<dbReference type="EMBL" id="UINC01001436">
    <property type="protein sequence ID" value="SUZ80646.1"/>
    <property type="molecule type" value="Genomic_DNA"/>
</dbReference>
<dbReference type="PANTHER" id="PTHR37464:SF1">
    <property type="entry name" value="BLL2463 PROTEIN"/>
    <property type="match status" value="1"/>
</dbReference>
<feature type="transmembrane region" description="Helical" evidence="2">
    <location>
        <begin position="50"/>
        <end position="70"/>
    </location>
</feature>
<feature type="non-terminal residue" evidence="3">
    <location>
        <position position="376"/>
    </location>
</feature>
<evidence type="ECO:0000256" key="2">
    <source>
        <dbReference type="SAM" id="Phobius"/>
    </source>
</evidence>
<sequence>MAGLLLAATTASVIVLYWLKPPPKRVVVPSSLLWSRLLREKKKKTFLDRLRWWISLMIAIAIGLSVATALGRPEIGSGDNEIRDITVVIDNSATMATRSSDGYTRWQHAVAKARELLGQGSGSGKFLVVDTAGQAPPIEASDRGSALDILDGLSVSLGGESQFPMLPPSDGELYFISDGVMVDEIMPEATVVSVFEEAANVGITAFEIRSVPASPLEYQAFLEVTNASLQPKDVSIQLSGLRAQQNEDESDAQSGGGLLTQQDSITLQPGESRAREFSLSSFNRGPVKVTVTGDADAFPVDDEAFSFLPVRNPTIVVLVSPGSVYLESLLLIEPRVMLDFKTPQEYADGAPADMYIFDRFAPITPPSAPALLFLPP</sequence>
<protein>
    <submittedName>
        <fullName evidence="3">Uncharacterized protein</fullName>
    </submittedName>
</protein>
<name>A0A381QMP4_9ZZZZ</name>